<accession>A0A518HSL8</accession>
<evidence type="ECO:0000313" key="1">
    <source>
        <dbReference type="EMBL" id="QDV43849.1"/>
    </source>
</evidence>
<evidence type="ECO:0000313" key="2">
    <source>
        <dbReference type="Proteomes" id="UP000319004"/>
    </source>
</evidence>
<organism evidence="1 2">
    <name type="scientific">Stieleria neptunia</name>
    <dbReference type="NCBI Taxonomy" id="2527979"/>
    <lineage>
        <taxon>Bacteria</taxon>
        <taxon>Pseudomonadati</taxon>
        <taxon>Planctomycetota</taxon>
        <taxon>Planctomycetia</taxon>
        <taxon>Pirellulales</taxon>
        <taxon>Pirellulaceae</taxon>
        <taxon>Stieleria</taxon>
    </lineage>
</organism>
<dbReference type="AlphaFoldDB" id="A0A518HSL8"/>
<dbReference type="KEGG" id="snep:Enr13x_37090"/>
<name>A0A518HSL8_9BACT</name>
<dbReference type="EMBL" id="CP037423">
    <property type="protein sequence ID" value="QDV43849.1"/>
    <property type="molecule type" value="Genomic_DNA"/>
</dbReference>
<protein>
    <submittedName>
        <fullName evidence="1">Uncharacterized protein</fullName>
    </submittedName>
</protein>
<sequence>MWQNHSSQRSFCPHRFAPITKLRKWFDHDYWGRGRGAQSYREGLVTSSTTKADTD</sequence>
<dbReference type="Proteomes" id="UP000319004">
    <property type="component" value="Chromosome"/>
</dbReference>
<gene>
    <name evidence="1" type="ORF">Enr13x_37090</name>
</gene>
<proteinExistence type="predicted"/>
<keyword evidence="2" id="KW-1185">Reference proteome</keyword>
<reference evidence="1 2" key="1">
    <citation type="submission" date="2019-03" db="EMBL/GenBank/DDBJ databases">
        <title>Deep-cultivation of Planctomycetes and their phenomic and genomic characterization uncovers novel biology.</title>
        <authorList>
            <person name="Wiegand S."/>
            <person name="Jogler M."/>
            <person name="Boedeker C."/>
            <person name="Pinto D."/>
            <person name="Vollmers J."/>
            <person name="Rivas-Marin E."/>
            <person name="Kohn T."/>
            <person name="Peeters S.H."/>
            <person name="Heuer A."/>
            <person name="Rast P."/>
            <person name="Oberbeckmann S."/>
            <person name="Bunk B."/>
            <person name="Jeske O."/>
            <person name="Meyerdierks A."/>
            <person name="Storesund J.E."/>
            <person name="Kallscheuer N."/>
            <person name="Luecker S."/>
            <person name="Lage O.M."/>
            <person name="Pohl T."/>
            <person name="Merkel B.J."/>
            <person name="Hornburger P."/>
            <person name="Mueller R.-W."/>
            <person name="Bruemmer F."/>
            <person name="Labrenz M."/>
            <person name="Spormann A.M."/>
            <person name="Op den Camp H."/>
            <person name="Overmann J."/>
            <person name="Amann R."/>
            <person name="Jetten M.S.M."/>
            <person name="Mascher T."/>
            <person name="Medema M.H."/>
            <person name="Devos D.P."/>
            <person name="Kaster A.-K."/>
            <person name="Ovreas L."/>
            <person name="Rohde M."/>
            <person name="Galperin M.Y."/>
            <person name="Jogler C."/>
        </authorList>
    </citation>
    <scope>NUCLEOTIDE SEQUENCE [LARGE SCALE GENOMIC DNA]</scope>
    <source>
        <strain evidence="1 2">Enr13</strain>
    </source>
</reference>